<sequence>MKRPQDIQRTAREIVLPDGRRVSTLYKDDFPGGEGPVLLTARSVWWGTRDMVFRADLATGKREVYLPWAGGKGIVQALEQTGDAVQVRTDSRAAKIRPESTTFDGYVRLRLGDDQLIPPPGVCQKLARTVEEWLGVPYLYGGDTKSGCDCSGFVGAMLRVAGKSVPRTSGAIAQAGKPVLGELRFGDVVCTPGHVALYLGSGWQAEAPQMGDVVKKTTIWHRASATARRFLGT</sequence>
<dbReference type="Proteomes" id="UP000520814">
    <property type="component" value="Unassembled WGS sequence"/>
</dbReference>
<keyword evidence="7" id="KW-1185">Reference proteome</keyword>
<evidence type="ECO:0000259" key="5">
    <source>
        <dbReference type="PROSITE" id="PS51935"/>
    </source>
</evidence>
<dbReference type="InterPro" id="IPR000064">
    <property type="entry name" value="NLP_P60_dom"/>
</dbReference>
<protein>
    <submittedName>
        <fullName evidence="6">Cell wall-associated NlpC family hydrolase</fullName>
    </submittedName>
</protein>
<reference evidence="6 7" key="1">
    <citation type="submission" date="2020-08" db="EMBL/GenBank/DDBJ databases">
        <title>Genomic Encyclopedia of Type Strains, Phase IV (KMG-IV): sequencing the most valuable type-strain genomes for metagenomic binning, comparative biology and taxonomic classification.</title>
        <authorList>
            <person name="Goeker M."/>
        </authorList>
    </citation>
    <scope>NUCLEOTIDE SEQUENCE [LARGE SCALE GENOMIC DNA]</scope>
    <source>
        <strain evidence="6 7">DSM 23562</strain>
    </source>
</reference>
<dbReference type="GO" id="GO:0008234">
    <property type="term" value="F:cysteine-type peptidase activity"/>
    <property type="evidence" value="ECO:0007669"/>
    <property type="project" value="UniProtKB-KW"/>
</dbReference>
<keyword evidence="4" id="KW-0788">Thiol protease</keyword>
<evidence type="ECO:0000256" key="3">
    <source>
        <dbReference type="ARBA" id="ARBA00022801"/>
    </source>
</evidence>
<keyword evidence="2" id="KW-0645">Protease</keyword>
<dbReference type="PROSITE" id="PS51935">
    <property type="entry name" value="NLPC_P60"/>
    <property type="match status" value="1"/>
</dbReference>
<dbReference type="SUPFAM" id="SSF54001">
    <property type="entry name" value="Cysteine proteinases"/>
    <property type="match status" value="1"/>
</dbReference>
<organism evidence="6 7">
    <name type="scientific">Armatimonas rosea</name>
    <dbReference type="NCBI Taxonomy" id="685828"/>
    <lineage>
        <taxon>Bacteria</taxon>
        <taxon>Bacillati</taxon>
        <taxon>Armatimonadota</taxon>
        <taxon>Armatimonadia</taxon>
        <taxon>Armatimonadales</taxon>
        <taxon>Armatimonadaceae</taxon>
        <taxon>Armatimonas</taxon>
    </lineage>
</organism>
<keyword evidence="3 6" id="KW-0378">Hydrolase</keyword>
<evidence type="ECO:0000256" key="1">
    <source>
        <dbReference type="ARBA" id="ARBA00007074"/>
    </source>
</evidence>
<dbReference type="EMBL" id="JACHGW010000001">
    <property type="protein sequence ID" value="MBB6049129.1"/>
    <property type="molecule type" value="Genomic_DNA"/>
</dbReference>
<evidence type="ECO:0000256" key="2">
    <source>
        <dbReference type="ARBA" id="ARBA00022670"/>
    </source>
</evidence>
<dbReference type="InterPro" id="IPR051794">
    <property type="entry name" value="PG_Endopeptidase_C40"/>
</dbReference>
<dbReference type="Pfam" id="PF00877">
    <property type="entry name" value="NLPC_P60"/>
    <property type="match status" value="1"/>
</dbReference>
<comment type="similarity">
    <text evidence="1">Belongs to the peptidase C40 family.</text>
</comment>
<dbReference type="PANTHER" id="PTHR47359:SF3">
    <property type="entry name" value="NLP_P60 DOMAIN-CONTAINING PROTEIN-RELATED"/>
    <property type="match status" value="1"/>
</dbReference>
<accession>A0A7W9W471</accession>
<dbReference type="InterPro" id="IPR038765">
    <property type="entry name" value="Papain-like_cys_pep_sf"/>
</dbReference>
<dbReference type="AlphaFoldDB" id="A0A7W9W471"/>
<name>A0A7W9W471_ARMRO</name>
<proteinExistence type="inferred from homology"/>
<comment type="caution">
    <text evidence="6">The sequence shown here is derived from an EMBL/GenBank/DDBJ whole genome shotgun (WGS) entry which is preliminary data.</text>
</comment>
<dbReference type="PANTHER" id="PTHR47359">
    <property type="entry name" value="PEPTIDOGLYCAN DL-ENDOPEPTIDASE CWLO"/>
    <property type="match status" value="1"/>
</dbReference>
<dbReference type="Gene3D" id="3.90.1720.10">
    <property type="entry name" value="endopeptidase domain like (from Nostoc punctiforme)"/>
    <property type="match status" value="1"/>
</dbReference>
<evidence type="ECO:0000313" key="7">
    <source>
        <dbReference type="Proteomes" id="UP000520814"/>
    </source>
</evidence>
<gene>
    <name evidence="6" type="ORF">HNQ39_000891</name>
</gene>
<dbReference type="RefSeq" id="WP_184192747.1">
    <property type="nucleotide sequence ID" value="NZ_JACHGW010000001.1"/>
</dbReference>
<evidence type="ECO:0000256" key="4">
    <source>
        <dbReference type="ARBA" id="ARBA00022807"/>
    </source>
</evidence>
<dbReference type="GO" id="GO:0006508">
    <property type="term" value="P:proteolysis"/>
    <property type="evidence" value="ECO:0007669"/>
    <property type="project" value="UniProtKB-KW"/>
</dbReference>
<feature type="domain" description="NlpC/P60" evidence="5">
    <location>
        <begin position="120"/>
        <end position="233"/>
    </location>
</feature>
<evidence type="ECO:0000313" key="6">
    <source>
        <dbReference type="EMBL" id="MBB6049129.1"/>
    </source>
</evidence>